<dbReference type="GO" id="GO:0003911">
    <property type="term" value="F:DNA ligase (NAD+) activity"/>
    <property type="evidence" value="ECO:0007669"/>
    <property type="project" value="UniProtKB-EC"/>
</dbReference>
<dbReference type="Gene3D" id="3.40.50.10190">
    <property type="entry name" value="BRCT domain"/>
    <property type="match status" value="1"/>
</dbReference>
<organism evidence="4 5">
    <name type="scientific">Sphingobacterium spiritivorum</name>
    <name type="common">Flavobacterium spiritivorum</name>
    <dbReference type="NCBI Taxonomy" id="258"/>
    <lineage>
        <taxon>Bacteria</taxon>
        <taxon>Pseudomonadati</taxon>
        <taxon>Bacteroidota</taxon>
        <taxon>Sphingobacteriia</taxon>
        <taxon>Sphingobacteriales</taxon>
        <taxon>Sphingobacteriaceae</taxon>
        <taxon>Sphingobacterium</taxon>
    </lineage>
</organism>
<keyword evidence="1" id="KW-0227">DNA damage</keyword>
<evidence type="ECO:0000313" key="5">
    <source>
        <dbReference type="Proteomes" id="UP000254893"/>
    </source>
</evidence>
<dbReference type="EC" id="6.5.1.2" evidence="4"/>
<proteinExistence type="predicted"/>
<dbReference type="SUPFAM" id="SSF52113">
    <property type="entry name" value="BRCT domain"/>
    <property type="match status" value="1"/>
</dbReference>
<dbReference type="PROSITE" id="PS50172">
    <property type="entry name" value="BRCT"/>
    <property type="match status" value="1"/>
</dbReference>
<dbReference type="InterPro" id="IPR041663">
    <property type="entry name" value="DisA/LigA_HHH"/>
</dbReference>
<name>A0A380CQN5_SPHSI</name>
<accession>A0A380CQN5</accession>
<evidence type="ECO:0000313" key="4">
    <source>
        <dbReference type="EMBL" id="SUJ24558.1"/>
    </source>
</evidence>
<protein>
    <submittedName>
        <fullName evidence="4">DNA ligase</fullName>
        <ecNumber evidence="4">6.5.1.2</ecNumber>
    </submittedName>
</protein>
<dbReference type="Pfam" id="PF00533">
    <property type="entry name" value="BRCT"/>
    <property type="match status" value="1"/>
</dbReference>
<dbReference type="SMART" id="SM00292">
    <property type="entry name" value="BRCT"/>
    <property type="match status" value="1"/>
</dbReference>
<dbReference type="EMBL" id="UGYW01000002">
    <property type="protein sequence ID" value="SUJ24558.1"/>
    <property type="molecule type" value="Genomic_DNA"/>
</dbReference>
<reference evidence="4 5" key="1">
    <citation type="submission" date="2018-06" db="EMBL/GenBank/DDBJ databases">
        <authorList>
            <consortium name="Pathogen Informatics"/>
            <person name="Doyle S."/>
        </authorList>
    </citation>
    <scope>NUCLEOTIDE SEQUENCE [LARGE SCALE GENOMIC DNA]</scope>
    <source>
        <strain evidence="4 5">NCTC11388</strain>
    </source>
</reference>
<evidence type="ECO:0000256" key="1">
    <source>
        <dbReference type="ARBA" id="ARBA00022763"/>
    </source>
</evidence>
<gene>
    <name evidence="4" type="primary">ligA_1</name>
    <name evidence="4" type="ORF">NCTC11388_03597</name>
</gene>
<dbReference type="InterPro" id="IPR010994">
    <property type="entry name" value="RuvA_2-like"/>
</dbReference>
<dbReference type="GO" id="GO:0006281">
    <property type="term" value="P:DNA repair"/>
    <property type="evidence" value="ECO:0007669"/>
    <property type="project" value="UniProtKB-KW"/>
</dbReference>
<dbReference type="InterPro" id="IPR036420">
    <property type="entry name" value="BRCT_dom_sf"/>
</dbReference>
<dbReference type="Gene3D" id="1.10.150.20">
    <property type="entry name" value="5' to 3' exonuclease, C-terminal subdomain"/>
    <property type="match status" value="1"/>
</dbReference>
<keyword evidence="2" id="KW-0234">DNA repair</keyword>
<evidence type="ECO:0000259" key="3">
    <source>
        <dbReference type="PROSITE" id="PS50172"/>
    </source>
</evidence>
<dbReference type="SUPFAM" id="SSF47781">
    <property type="entry name" value="RuvA domain 2-like"/>
    <property type="match status" value="1"/>
</dbReference>
<dbReference type="Pfam" id="PF12826">
    <property type="entry name" value="HHH_2"/>
    <property type="match status" value="1"/>
</dbReference>
<dbReference type="InterPro" id="IPR001357">
    <property type="entry name" value="BRCT_dom"/>
</dbReference>
<sequence>MLERLSQKKLALYFKNIDALAQASVEEIASVQDIGGRIAESVHQYLNTPIHQNQIQKLKDYGLQFEIEEKEVILAGNGLEGKTFLISGVFADFSREELTALIESHGGKMVSSISAKLNYLVAGDKMGPSKLAKAEKLQVPIINEQELLVLINN</sequence>
<evidence type="ECO:0000256" key="2">
    <source>
        <dbReference type="ARBA" id="ARBA00023204"/>
    </source>
</evidence>
<dbReference type="Proteomes" id="UP000254893">
    <property type="component" value="Unassembled WGS sequence"/>
</dbReference>
<keyword evidence="4" id="KW-0436">Ligase</keyword>
<dbReference type="AlphaFoldDB" id="A0A380CQN5"/>
<feature type="domain" description="BRCT" evidence="3">
    <location>
        <begin position="74"/>
        <end position="153"/>
    </location>
</feature>